<protein>
    <submittedName>
        <fullName evidence="2">Uncharacterized protein</fullName>
    </submittedName>
</protein>
<reference evidence="2" key="1">
    <citation type="submission" date="2019-08" db="EMBL/GenBank/DDBJ databases">
        <title>The improved chromosome-level genome for the pearl oyster Pinctada fucata martensii using PacBio sequencing and Hi-C.</title>
        <authorList>
            <person name="Zheng Z."/>
        </authorList>
    </citation>
    <scope>NUCLEOTIDE SEQUENCE</scope>
    <source>
        <strain evidence="2">ZZ-2019</strain>
        <tissue evidence="2">Adductor muscle</tissue>
    </source>
</reference>
<feature type="compositionally biased region" description="Low complexity" evidence="1">
    <location>
        <begin position="1"/>
        <end position="26"/>
    </location>
</feature>
<keyword evidence="3" id="KW-1185">Reference proteome</keyword>
<dbReference type="Proteomes" id="UP001186944">
    <property type="component" value="Unassembled WGS sequence"/>
</dbReference>
<feature type="compositionally biased region" description="Basic and acidic residues" evidence="1">
    <location>
        <begin position="27"/>
        <end position="42"/>
    </location>
</feature>
<proteinExistence type="predicted"/>
<sequence>MTTSTSGSSSSDSLTSSTPSSGNTTQSDKENMQEGKEIKEMSSARSTDQPESDKDCDIDVVDGDIKVVSEEPPAMYHTEEEGSDISGIEFDIEVVGQKISLATDDASNVKEPEPYNIENETSVDTEHRDDDLSTKDIKIDIESFKDQRKDTKEQYEDMDTGETEPLNASARESQTSTSVDDASFALSGIQQHLNVSDVESGSQSISEGSSSIEMNMDYTTSADRALVYTDVSRMSNAPDSLLESWKNLIETNLRTLEMLKTQKLESEEIHDSCCKEFESLRGDVIRLYEDNGRKRYLVDEIRLKYPGMFDEHDEIRPMNEIMDQHIRNREDKMEMELSMPSIYHQFLQDKTLIERSIGMECIGHPLKVFVDQYNELKFAKSKDENQKLHLTEAFPMPDLMARVDKSKSGKYPVFKILKDGKQFVMTNNGLIRAMQRHNEMIKEEEEEEERKEEEEESIIDEESADSISDTGSESLDDHNDSDSGSDEDSFFKKYDNIMNHVTGSNEDKTELEKENKIERTQGKLKLGAKAITLIVQEKRKETKRDSAYCNDGVSGKVVENEPQQPSTADLESRDRRRTKVEEKLALSKHGDTIKDRVILEDKDGVKVRGGAKSIRIKRVQTPRGMSTKTYAESDYKALPPVFADGKHIRMADMNTALQKNVKSNPKDVDIPDGLQTMEKGKVGDYTDLKRSFPHKIMYMDGKEQSQRGITDLGNTVQGFGDPITAHPIKSSRRMFKRERIAKDPISLNTEGLQNAPMNKKTQKDVMRVDNHNYIRKPHPPTSNISPVPKSLPVISKGSMTTIKTSSALGVQLKGQSPDCYVPDTGSYGRIGSAGRRKKVDMNDCSVLSRLRRKE</sequence>
<feature type="compositionally biased region" description="Acidic residues" evidence="1">
    <location>
        <begin position="442"/>
        <end position="464"/>
    </location>
</feature>
<name>A0AA88XZP4_PINIB</name>
<gene>
    <name evidence="2" type="ORF">FSP39_010618</name>
</gene>
<comment type="caution">
    <text evidence="2">The sequence shown here is derived from an EMBL/GenBank/DDBJ whole genome shotgun (WGS) entry which is preliminary data.</text>
</comment>
<feature type="region of interest" description="Disordered" evidence="1">
    <location>
        <begin position="545"/>
        <end position="576"/>
    </location>
</feature>
<organism evidence="2 3">
    <name type="scientific">Pinctada imbricata</name>
    <name type="common">Atlantic pearl-oyster</name>
    <name type="synonym">Pinctada martensii</name>
    <dbReference type="NCBI Taxonomy" id="66713"/>
    <lineage>
        <taxon>Eukaryota</taxon>
        <taxon>Metazoa</taxon>
        <taxon>Spiralia</taxon>
        <taxon>Lophotrochozoa</taxon>
        <taxon>Mollusca</taxon>
        <taxon>Bivalvia</taxon>
        <taxon>Autobranchia</taxon>
        <taxon>Pteriomorphia</taxon>
        <taxon>Pterioida</taxon>
        <taxon>Pterioidea</taxon>
        <taxon>Pteriidae</taxon>
        <taxon>Pinctada</taxon>
    </lineage>
</organism>
<dbReference type="EMBL" id="VSWD01000008">
    <property type="protein sequence ID" value="KAK3095125.1"/>
    <property type="molecule type" value="Genomic_DNA"/>
</dbReference>
<evidence type="ECO:0000256" key="1">
    <source>
        <dbReference type="SAM" id="MobiDB-lite"/>
    </source>
</evidence>
<feature type="region of interest" description="Disordered" evidence="1">
    <location>
        <begin position="1"/>
        <end position="60"/>
    </location>
</feature>
<feature type="region of interest" description="Disordered" evidence="1">
    <location>
        <begin position="441"/>
        <end position="490"/>
    </location>
</feature>
<accession>A0AA88XZP4</accession>
<feature type="compositionally biased region" description="Polar residues" evidence="1">
    <location>
        <begin position="170"/>
        <end position="179"/>
    </location>
</feature>
<feature type="region of interest" description="Disordered" evidence="1">
    <location>
        <begin position="145"/>
        <end position="179"/>
    </location>
</feature>
<feature type="compositionally biased region" description="Basic and acidic residues" evidence="1">
    <location>
        <begin position="145"/>
        <end position="155"/>
    </location>
</feature>
<dbReference type="AlphaFoldDB" id="A0AA88XZP4"/>
<evidence type="ECO:0000313" key="2">
    <source>
        <dbReference type="EMBL" id="KAK3095125.1"/>
    </source>
</evidence>
<feature type="compositionally biased region" description="Basic and acidic residues" evidence="1">
    <location>
        <begin position="51"/>
        <end position="60"/>
    </location>
</feature>
<evidence type="ECO:0000313" key="3">
    <source>
        <dbReference type="Proteomes" id="UP001186944"/>
    </source>
</evidence>